<dbReference type="PIRSF" id="PIRSF006402">
    <property type="entry name" value="UCP006402_thioredoxin"/>
    <property type="match status" value="1"/>
</dbReference>
<evidence type="ECO:0000259" key="1">
    <source>
        <dbReference type="Pfam" id="PF03190"/>
    </source>
</evidence>
<dbReference type="CDD" id="cd02955">
    <property type="entry name" value="SSP411"/>
    <property type="match status" value="1"/>
</dbReference>
<name>A0AAE3R176_9BACT</name>
<dbReference type="Proteomes" id="UP001232063">
    <property type="component" value="Unassembled WGS sequence"/>
</dbReference>
<dbReference type="GO" id="GO:0005975">
    <property type="term" value="P:carbohydrate metabolic process"/>
    <property type="evidence" value="ECO:0007669"/>
    <property type="project" value="InterPro"/>
</dbReference>
<keyword evidence="3" id="KW-1185">Reference proteome</keyword>
<dbReference type="InterPro" id="IPR004879">
    <property type="entry name" value="Ssp411-like_TRX"/>
</dbReference>
<dbReference type="PANTHER" id="PTHR42899:SF1">
    <property type="entry name" value="SPERMATOGENESIS-ASSOCIATED PROTEIN 20"/>
    <property type="match status" value="1"/>
</dbReference>
<dbReference type="Gene3D" id="3.40.30.10">
    <property type="entry name" value="Glutaredoxin"/>
    <property type="match status" value="1"/>
</dbReference>
<dbReference type="InterPro" id="IPR008928">
    <property type="entry name" value="6-hairpin_glycosidase_sf"/>
</dbReference>
<dbReference type="Gene3D" id="1.50.10.20">
    <property type="match status" value="1"/>
</dbReference>
<dbReference type="InterPro" id="IPR036249">
    <property type="entry name" value="Thioredoxin-like_sf"/>
</dbReference>
<dbReference type="SUPFAM" id="SSF52833">
    <property type="entry name" value="Thioredoxin-like"/>
    <property type="match status" value="1"/>
</dbReference>
<organism evidence="2 3">
    <name type="scientific">Xanthocytophaga agilis</name>
    <dbReference type="NCBI Taxonomy" id="3048010"/>
    <lineage>
        <taxon>Bacteria</taxon>
        <taxon>Pseudomonadati</taxon>
        <taxon>Bacteroidota</taxon>
        <taxon>Cytophagia</taxon>
        <taxon>Cytophagales</taxon>
        <taxon>Rhodocytophagaceae</taxon>
        <taxon>Xanthocytophaga</taxon>
    </lineage>
</organism>
<dbReference type="SUPFAM" id="SSF48208">
    <property type="entry name" value="Six-hairpin glycosidases"/>
    <property type="match status" value="1"/>
</dbReference>
<reference evidence="2" key="1">
    <citation type="submission" date="2023-05" db="EMBL/GenBank/DDBJ databases">
        <authorList>
            <person name="Zhang X."/>
        </authorList>
    </citation>
    <scope>NUCLEOTIDE SEQUENCE</scope>
    <source>
        <strain evidence="2">BD1B2-1</strain>
    </source>
</reference>
<evidence type="ECO:0000313" key="2">
    <source>
        <dbReference type="EMBL" id="MDJ1499013.1"/>
    </source>
</evidence>
<feature type="domain" description="Spermatogenesis-associated protein 20-like TRX" evidence="1">
    <location>
        <begin position="11"/>
        <end position="166"/>
    </location>
</feature>
<dbReference type="EMBL" id="JASJOU010000001">
    <property type="protein sequence ID" value="MDJ1499013.1"/>
    <property type="molecule type" value="Genomic_DNA"/>
</dbReference>
<comment type="caution">
    <text evidence="2">The sequence shown here is derived from an EMBL/GenBank/DDBJ whole genome shotgun (WGS) entry which is preliminary data.</text>
</comment>
<proteinExistence type="predicted"/>
<dbReference type="Pfam" id="PF03190">
    <property type="entry name" value="Thioredox_DsbH"/>
    <property type="match status" value="1"/>
</dbReference>
<accession>A0AAE3R176</accession>
<dbReference type="PANTHER" id="PTHR42899">
    <property type="entry name" value="SPERMATOGENESIS-ASSOCIATED PROTEIN 20"/>
    <property type="match status" value="1"/>
</dbReference>
<dbReference type="InterPro" id="IPR024705">
    <property type="entry name" value="Ssp411"/>
</dbReference>
<dbReference type="RefSeq" id="WP_314508538.1">
    <property type="nucleotide sequence ID" value="NZ_JASJOU010000001.1"/>
</dbReference>
<dbReference type="AlphaFoldDB" id="A0AAE3R176"/>
<gene>
    <name evidence="2" type="ORF">QNI22_00075</name>
</gene>
<evidence type="ECO:0000313" key="3">
    <source>
        <dbReference type="Proteomes" id="UP001232063"/>
    </source>
</evidence>
<sequence length="687" mass="79159">MTASVHTSHTPNRLAQETSPYLLQHAYNPVDWYPWGEEALQKARAEDKPIIVSIGYSACHWCHVMERECFEKAPIAEIMNTHYVCIKVDREERPDVDAIYMDALHAMGLQGGWPLNVFLTSEAKPFYGGTYFPPQHWVDILKQISVAYHQQRDKILESAESFTEHLGITESQKYRLQSNETQYTHSDLEQIYTKLSSQFDTERGGMRKERNKFPMPSIYLFLLRYWQITQNSTALKQLRLTLDRMALGGIYDQAGGGFARYSTDPEWFAPHFEKMLYDNGQLVSLYSEAFAATKDPLYKQVVYQTIEFLERELTSSEGGFYSALDADSEGEEGKFYVWTKKEISTILGHDVEWICAYYGITEEGNWEHGNNILHSTQKPELFAEENELPVEEFLEVLAKSKTKLLEARQHRIRPGLDDKILCSWNGLMLKGLIDAYAVFGEKRFLDLALQNATFLKEKMQNGPQLWHNYKNSKATLPGYLEDYAFVIDAYTALYQITTDETWLSSAQQLLDYTIDNFYDEKEQLFFFTDATAEKLIVRKKELFDNVIPASNSAMAKNLHLLGVLLDRSDYHTIASRMLARVKNLILTDGQYLSNWACLLTYFVQPTAEIIVVGPQAPVFRKEIEQTYYPNKILISVLAEQPDTTIPLLESRQAINGQTTIYVCYNRSCQLPVFSTEEALQQLIQHTR</sequence>
<protein>
    <submittedName>
        <fullName evidence="2">Thioredoxin domain-containing protein</fullName>
    </submittedName>
</protein>